<name>A0A9N9L5N3_9HELO</name>
<sequence length="294" mass="30431">MHFSTLFIAAIATGAPFVFAEEQKHGEHNFSKSGKASGSVRPFPSPSGKPHFTVSHHAPTLKPSGHPKPSGLPKPSGVPKPSAISVSIEDTPMDAAEKPKASGKAPGKASGKPSLVAHSGKSAPTISFKLPTHSIKAHASGKPTLKPLTNFPLPSGKPKTRPSPLSTATVIPLPEETTTETSEKTKRFNMNAREIDDYESPPIIAASASTKVKPTHTKAVHSSVKSAHAVHTGKAHSIKSSPGHAHATGGFAHPSAHHGHRGGPSGFVTSKKIVTRTVSATASGKMGKPTLKAE</sequence>
<dbReference type="AlphaFoldDB" id="A0A9N9L5N3"/>
<protein>
    <submittedName>
        <fullName evidence="3">Uncharacterized protein</fullName>
    </submittedName>
</protein>
<reference evidence="3" key="1">
    <citation type="submission" date="2021-07" db="EMBL/GenBank/DDBJ databases">
        <authorList>
            <person name="Durling M."/>
        </authorList>
    </citation>
    <scope>NUCLEOTIDE SEQUENCE</scope>
</reference>
<evidence type="ECO:0000313" key="3">
    <source>
        <dbReference type="EMBL" id="CAG8958593.1"/>
    </source>
</evidence>
<evidence type="ECO:0000256" key="2">
    <source>
        <dbReference type="SAM" id="SignalP"/>
    </source>
</evidence>
<feature type="region of interest" description="Disordered" evidence="1">
    <location>
        <begin position="236"/>
        <end position="270"/>
    </location>
</feature>
<feature type="chain" id="PRO_5040261117" evidence="2">
    <location>
        <begin position="21"/>
        <end position="294"/>
    </location>
</feature>
<evidence type="ECO:0000256" key="1">
    <source>
        <dbReference type="SAM" id="MobiDB-lite"/>
    </source>
</evidence>
<dbReference type="OrthoDB" id="10354129at2759"/>
<dbReference type="EMBL" id="CAJVRL010000083">
    <property type="protein sequence ID" value="CAG8958593.1"/>
    <property type="molecule type" value="Genomic_DNA"/>
</dbReference>
<comment type="caution">
    <text evidence="3">The sequence shown here is derived from an EMBL/GenBank/DDBJ whole genome shotgun (WGS) entry which is preliminary data.</text>
</comment>
<keyword evidence="4" id="KW-1185">Reference proteome</keyword>
<gene>
    <name evidence="3" type="ORF">HYFRA_00009910</name>
</gene>
<feature type="region of interest" description="Disordered" evidence="1">
    <location>
        <begin position="28"/>
        <end position="120"/>
    </location>
</feature>
<organism evidence="3 4">
    <name type="scientific">Hymenoscyphus fraxineus</name>
    <dbReference type="NCBI Taxonomy" id="746836"/>
    <lineage>
        <taxon>Eukaryota</taxon>
        <taxon>Fungi</taxon>
        <taxon>Dikarya</taxon>
        <taxon>Ascomycota</taxon>
        <taxon>Pezizomycotina</taxon>
        <taxon>Leotiomycetes</taxon>
        <taxon>Helotiales</taxon>
        <taxon>Helotiaceae</taxon>
        <taxon>Hymenoscyphus</taxon>
    </lineage>
</organism>
<feature type="region of interest" description="Disordered" evidence="1">
    <location>
        <begin position="138"/>
        <end position="168"/>
    </location>
</feature>
<feature type="compositionally biased region" description="Low complexity" evidence="1">
    <location>
        <begin position="102"/>
        <end position="114"/>
    </location>
</feature>
<keyword evidence="2" id="KW-0732">Signal</keyword>
<proteinExistence type="predicted"/>
<feature type="signal peptide" evidence="2">
    <location>
        <begin position="1"/>
        <end position="20"/>
    </location>
</feature>
<evidence type="ECO:0000313" key="4">
    <source>
        <dbReference type="Proteomes" id="UP000696280"/>
    </source>
</evidence>
<accession>A0A9N9L5N3</accession>
<dbReference type="Proteomes" id="UP000696280">
    <property type="component" value="Unassembled WGS sequence"/>
</dbReference>